<reference evidence="1 2" key="1">
    <citation type="journal article" date="2018" name="Sci. Rep.">
        <title>Genomic signatures of local adaptation to the degree of environmental predictability in rotifers.</title>
        <authorList>
            <person name="Franch-Gras L."/>
            <person name="Hahn C."/>
            <person name="Garcia-Roger E.M."/>
            <person name="Carmona M.J."/>
            <person name="Serra M."/>
            <person name="Gomez A."/>
        </authorList>
    </citation>
    <scope>NUCLEOTIDE SEQUENCE [LARGE SCALE GENOMIC DNA]</scope>
    <source>
        <strain evidence="1">HYR1</strain>
    </source>
</reference>
<comment type="caution">
    <text evidence="1">The sequence shown here is derived from an EMBL/GenBank/DDBJ whole genome shotgun (WGS) entry which is preliminary data.</text>
</comment>
<protein>
    <submittedName>
        <fullName evidence="1">Uncharacterized protein</fullName>
    </submittedName>
</protein>
<accession>A0A3M7Q4E5</accession>
<dbReference type="AlphaFoldDB" id="A0A3M7Q4E5"/>
<gene>
    <name evidence="1" type="ORF">BpHYR1_052507</name>
</gene>
<organism evidence="1 2">
    <name type="scientific">Brachionus plicatilis</name>
    <name type="common">Marine rotifer</name>
    <name type="synonym">Brachionus muelleri</name>
    <dbReference type="NCBI Taxonomy" id="10195"/>
    <lineage>
        <taxon>Eukaryota</taxon>
        <taxon>Metazoa</taxon>
        <taxon>Spiralia</taxon>
        <taxon>Gnathifera</taxon>
        <taxon>Rotifera</taxon>
        <taxon>Eurotatoria</taxon>
        <taxon>Monogononta</taxon>
        <taxon>Pseudotrocha</taxon>
        <taxon>Ploima</taxon>
        <taxon>Brachionidae</taxon>
        <taxon>Brachionus</taxon>
    </lineage>
</organism>
<dbReference type="Proteomes" id="UP000276133">
    <property type="component" value="Unassembled WGS sequence"/>
</dbReference>
<sequence>MHRHISLCYVLCHDTIIKFNFKILDRLLDALKINSLYMFDVSYSRMVCVLVMQAEDRGFKIH</sequence>
<name>A0A3M7Q4E5_BRAPC</name>
<evidence type="ECO:0000313" key="2">
    <source>
        <dbReference type="Proteomes" id="UP000276133"/>
    </source>
</evidence>
<keyword evidence="2" id="KW-1185">Reference proteome</keyword>
<evidence type="ECO:0000313" key="1">
    <source>
        <dbReference type="EMBL" id="RNA05835.1"/>
    </source>
</evidence>
<dbReference type="EMBL" id="REGN01007582">
    <property type="protein sequence ID" value="RNA05835.1"/>
    <property type="molecule type" value="Genomic_DNA"/>
</dbReference>
<proteinExistence type="predicted"/>